<protein>
    <submittedName>
        <fullName evidence="1">Uncharacterized protein</fullName>
    </submittedName>
</protein>
<dbReference type="AlphaFoldDB" id="A0A0A9H4K2"/>
<proteinExistence type="predicted"/>
<organism evidence="1">
    <name type="scientific">Arundo donax</name>
    <name type="common">Giant reed</name>
    <name type="synonym">Donax arundinaceus</name>
    <dbReference type="NCBI Taxonomy" id="35708"/>
    <lineage>
        <taxon>Eukaryota</taxon>
        <taxon>Viridiplantae</taxon>
        <taxon>Streptophyta</taxon>
        <taxon>Embryophyta</taxon>
        <taxon>Tracheophyta</taxon>
        <taxon>Spermatophyta</taxon>
        <taxon>Magnoliopsida</taxon>
        <taxon>Liliopsida</taxon>
        <taxon>Poales</taxon>
        <taxon>Poaceae</taxon>
        <taxon>PACMAD clade</taxon>
        <taxon>Arundinoideae</taxon>
        <taxon>Arundineae</taxon>
        <taxon>Arundo</taxon>
    </lineage>
</organism>
<sequence>MKTSKATAITLGYVYGTHINCPDKNQIYRE</sequence>
<dbReference type="EMBL" id="GBRH01168100">
    <property type="protein sequence ID" value="JAE29796.1"/>
    <property type="molecule type" value="Transcribed_RNA"/>
</dbReference>
<reference evidence="1" key="2">
    <citation type="journal article" date="2015" name="Data Brief">
        <title>Shoot transcriptome of the giant reed, Arundo donax.</title>
        <authorList>
            <person name="Barrero R.A."/>
            <person name="Guerrero F.D."/>
            <person name="Moolhuijzen P."/>
            <person name="Goolsby J.A."/>
            <person name="Tidwell J."/>
            <person name="Bellgard S.E."/>
            <person name="Bellgard M.I."/>
        </authorList>
    </citation>
    <scope>NUCLEOTIDE SEQUENCE</scope>
    <source>
        <tissue evidence="1">Shoot tissue taken approximately 20 cm above the soil surface</tissue>
    </source>
</reference>
<accession>A0A0A9H4K2</accession>
<reference evidence="1" key="1">
    <citation type="submission" date="2014-09" db="EMBL/GenBank/DDBJ databases">
        <authorList>
            <person name="Magalhaes I.L.F."/>
            <person name="Oliveira U."/>
            <person name="Santos F.R."/>
            <person name="Vidigal T.H.D.A."/>
            <person name="Brescovit A.D."/>
            <person name="Santos A.J."/>
        </authorList>
    </citation>
    <scope>NUCLEOTIDE SEQUENCE</scope>
    <source>
        <tissue evidence="1">Shoot tissue taken approximately 20 cm above the soil surface</tissue>
    </source>
</reference>
<evidence type="ECO:0000313" key="1">
    <source>
        <dbReference type="EMBL" id="JAE29796.1"/>
    </source>
</evidence>
<name>A0A0A9H4K2_ARUDO</name>